<protein>
    <submittedName>
        <fullName evidence="2">Uncharacterized protein</fullName>
    </submittedName>
</protein>
<evidence type="ECO:0000313" key="2">
    <source>
        <dbReference type="EMBL" id="OWA51051.1"/>
    </source>
</evidence>
<gene>
    <name evidence="2" type="ORF">BV898_15553</name>
</gene>
<feature type="compositionally biased region" description="Basic residues" evidence="1">
    <location>
        <begin position="121"/>
        <end position="131"/>
    </location>
</feature>
<accession>A0A9X6RKU1</accession>
<sequence length="165" mass="17819">MLLQFLAEDHALVHVVPGGVQLPGGTFGGLEVCGSRSPNKNGTRRKLIPHSTNPSEDSSFGKAARGIWTVVVVGSGKPESSLSLPASYVNSHLSHAELRGVTLAEHLAPQDQLRGLLKRGGTGHHLKRAPRSKNDPALRHTTTFLHPGITARRFHLCIPHLFSER</sequence>
<evidence type="ECO:0000313" key="3">
    <source>
        <dbReference type="Proteomes" id="UP000192578"/>
    </source>
</evidence>
<reference evidence="3" key="1">
    <citation type="submission" date="2017-01" db="EMBL/GenBank/DDBJ databases">
        <title>Comparative genomics of anhydrobiosis in the tardigrade Hypsibius dujardini.</title>
        <authorList>
            <person name="Yoshida Y."/>
            <person name="Koutsovoulos G."/>
            <person name="Laetsch D."/>
            <person name="Stevens L."/>
            <person name="Kumar S."/>
            <person name="Horikawa D."/>
            <person name="Ishino K."/>
            <person name="Komine S."/>
            <person name="Tomita M."/>
            <person name="Blaxter M."/>
            <person name="Arakawa K."/>
        </authorList>
    </citation>
    <scope>NUCLEOTIDE SEQUENCE [LARGE SCALE GENOMIC DNA]</scope>
    <source>
        <strain evidence="3">Z151</strain>
    </source>
</reference>
<dbReference type="Proteomes" id="UP000192578">
    <property type="component" value="Unassembled WGS sequence"/>
</dbReference>
<keyword evidence="3" id="KW-1185">Reference proteome</keyword>
<evidence type="ECO:0000256" key="1">
    <source>
        <dbReference type="SAM" id="MobiDB-lite"/>
    </source>
</evidence>
<comment type="caution">
    <text evidence="2">The sequence shown here is derived from an EMBL/GenBank/DDBJ whole genome shotgun (WGS) entry which is preliminary data.</text>
</comment>
<feature type="region of interest" description="Disordered" evidence="1">
    <location>
        <begin position="120"/>
        <end position="139"/>
    </location>
</feature>
<proteinExistence type="predicted"/>
<feature type="region of interest" description="Disordered" evidence="1">
    <location>
        <begin position="35"/>
        <end position="60"/>
    </location>
</feature>
<dbReference type="AlphaFoldDB" id="A0A9X6RKU1"/>
<organism evidence="2 3">
    <name type="scientific">Hypsibius exemplaris</name>
    <name type="common">Freshwater tardigrade</name>
    <dbReference type="NCBI Taxonomy" id="2072580"/>
    <lineage>
        <taxon>Eukaryota</taxon>
        <taxon>Metazoa</taxon>
        <taxon>Ecdysozoa</taxon>
        <taxon>Tardigrada</taxon>
        <taxon>Eutardigrada</taxon>
        <taxon>Parachela</taxon>
        <taxon>Hypsibioidea</taxon>
        <taxon>Hypsibiidae</taxon>
        <taxon>Hypsibius</taxon>
    </lineage>
</organism>
<dbReference type="EMBL" id="MTYJ01000212">
    <property type="protein sequence ID" value="OWA51051.1"/>
    <property type="molecule type" value="Genomic_DNA"/>
</dbReference>
<name>A0A9X6RKU1_HYPEX</name>